<feature type="region of interest" description="Disordered" evidence="1">
    <location>
        <begin position="1"/>
        <end position="31"/>
    </location>
</feature>
<gene>
    <name evidence="2" type="ORF">Air01nite_17940</name>
</gene>
<dbReference type="RefSeq" id="WP_203701505.1">
    <property type="nucleotide sequence ID" value="NZ_BAAALU010000010.1"/>
</dbReference>
<feature type="region of interest" description="Disordered" evidence="1">
    <location>
        <begin position="60"/>
        <end position="85"/>
    </location>
</feature>
<reference evidence="2 3" key="1">
    <citation type="submission" date="2021-01" db="EMBL/GenBank/DDBJ databases">
        <title>Whole genome shotgun sequence of Asanoa iriomotensis NBRC 100142.</title>
        <authorList>
            <person name="Komaki H."/>
            <person name="Tamura T."/>
        </authorList>
    </citation>
    <scope>NUCLEOTIDE SEQUENCE [LARGE SCALE GENOMIC DNA]</scope>
    <source>
        <strain evidence="2 3">NBRC 100142</strain>
    </source>
</reference>
<proteinExistence type="predicted"/>
<comment type="caution">
    <text evidence="2">The sequence shown here is derived from an EMBL/GenBank/DDBJ whole genome shotgun (WGS) entry which is preliminary data.</text>
</comment>
<organism evidence="2 3">
    <name type="scientific">Asanoa iriomotensis</name>
    <dbReference type="NCBI Taxonomy" id="234613"/>
    <lineage>
        <taxon>Bacteria</taxon>
        <taxon>Bacillati</taxon>
        <taxon>Actinomycetota</taxon>
        <taxon>Actinomycetes</taxon>
        <taxon>Micromonosporales</taxon>
        <taxon>Micromonosporaceae</taxon>
        <taxon>Asanoa</taxon>
    </lineage>
</organism>
<evidence type="ECO:0008006" key="4">
    <source>
        <dbReference type="Google" id="ProtNLM"/>
    </source>
</evidence>
<dbReference type="Proteomes" id="UP000624325">
    <property type="component" value="Unassembled WGS sequence"/>
</dbReference>
<evidence type="ECO:0000313" key="3">
    <source>
        <dbReference type="Proteomes" id="UP000624325"/>
    </source>
</evidence>
<sequence>MPSRWSASFDQDQAEPRPDPAPPQAPAPARTVSTTVTLASALVAVLAGFALARLTSARPDVPAAPSTASATQPTSGAGVMGSHNHAGGTAAAGGAGVVGLAVSAQGFTLEPQTRSQSAGDFRYRIIDKNRAPVTAFTGSGDKAMHLTVVRADLTGFQHLHPTMALDGTWTTPLSIPGSGAYRVYADFTATGADGSEQAVTLGVDHTAPGTFRPQPPPAPKREQVTGDITVTMEGTPLAGASVPLQFRVYAAGAPASAWLARHHGAFGRLVVIREGDFGVVPTYADAELVGGALKVWLTMPTPGRYRANLELDIDGRLRSVPYTLVVA</sequence>
<name>A0ABQ4BYT2_9ACTN</name>
<keyword evidence="3" id="KW-1185">Reference proteome</keyword>
<protein>
    <recommendedName>
        <fullName evidence="4">Immunoglobulin-like protein involved in spore germination</fullName>
    </recommendedName>
</protein>
<feature type="compositionally biased region" description="Low complexity" evidence="1">
    <location>
        <begin position="63"/>
        <end position="77"/>
    </location>
</feature>
<accession>A0ABQ4BYT2</accession>
<evidence type="ECO:0000313" key="2">
    <source>
        <dbReference type="EMBL" id="GIF55699.1"/>
    </source>
</evidence>
<dbReference type="EMBL" id="BONC01000009">
    <property type="protein sequence ID" value="GIF55699.1"/>
    <property type="molecule type" value="Genomic_DNA"/>
</dbReference>
<evidence type="ECO:0000256" key="1">
    <source>
        <dbReference type="SAM" id="MobiDB-lite"/>
    </source>
</evidence>